<dbReference type="Pfam" id="PF00557">
    <property type="entry name" value="Peptidase_M24"/>
    <property type="match status" value="1"/>
</dbReference>
<evidence type="ECO:0000313" key="4">
    <source>
        <dbReference type="Proteomes" id="UP000028701"/>
    </source>
</evidence>
<dbReference type="OrthoDB" id="8286321at2"/>
<proteinExistence type="predicted"/>
<dbReference type="InterPro" id="IPR029149">
    <property type="entry name" value="Creatin/AminoP/Spt16_N"/>
</dbReference>
<feature type="domain" description="Peptidase M24" evidence="1">
    <location>
        <begin position="161"/>
        <end position="367"/>
    </location>
</feature>
<dbReference type="CDD" id="cd01066">
    <property type="entry name" value="APP_MetAP"/>
    <property type="match status" value="1"/>
</dbReference>
<organism evidence="3 4">
    <name type="scientific">Agrobacterium rubi TR3 = NBRC 13261</name>
    <dbReference type="NCBI Taxonomy" id="1368415"/>
    <lineage>
        <taxon>Bacteria</taxon>
        <taxon>Pseudomonadati</taxon>
        <taxon>Pseudomonadota</taxon>
        <taxon>Alphaproteobacteria</taxon>
        <taxon>Hyphomicrobiales</taxon>
        <taxon>Rhizobiaceae</taxon>
        <taxon>Rhizobium/Agrobacterium group</taxon>
        <taxon>Agrobacterium</taxon>
    </lineage>
</organism>
<dbReference type="InterPro" id="IPR036005">
    <property type="entry name" value="Creatinase/aminopeptidase-like"/>
</dbReference>
<feature type="domain" description="Creatinase N-terminal" evidence="2">
    <location>
        <begin position="13"/>
        <end position="152"/>
    </location>
</feature>
<reference evidence="3 4" key="1">
    <citation type="submission" date="2014-08" db="EMBL/GenBank/DDBJ databases">
        <title>Whole genome shotgun sequence of Rhizobium rubi NBRC 13261.</title>
        <authorList>
            <person name="Katano-Makiyama Y."/>
            <person name="Hosoyama A."/>
            <person name="Hashimoto M."/>
            <person name="Hosoyama Y."/>
            <person name="Noguchi M."/>
            <person name="Tsuchikane K."/>
            <person name="Uohara A."/>
            <person name="Ohji S."/>
            <person name="Ichikawa N."/>
            <person name="Kimura A."/>
            <person name="Yamazoe A."/>
            <person name="Fujita N."/>
        </authorList>
    </citation>
    <scope>NUCLEOTIDE SEQUENCE [LARGE SCALE GENOMIC DNA]</scope>
    <source>
        <strain evidence="3 4">NBRC 13261</strain>
    </source>
</reference>
<dbReference type="PANTHER" id="PTHR46112">
    <property type="entry name" value="AMINOPEPTIDASE"/>
    <property type="match status" value="1"/>
</dbReference>
<protein>
    <submittedName>
        <fullName evidence="3">Peptidase M24 family protein</fullName>
    </submittedName>
</protein>
<evidence type="ECO:0000313" key="3">
    <source>
        <dbReference type="EMBL" id="GAK69113.1"/>
    </source>
</evidence>
<dbReference type="SUPFAM" id="SSF53092">
    <property type="entry name" value="Creatinase/prolidase N-terminal domain"/>
    <property type="match status" value="1"/>
</dbReference>
<dbReference type="AlphaFoldDB" id="A0A081CR17"/>
<dbReference type="eggNOG" id="COG0006">
    <property type="taxonomic scope" value="Bacteria"/>
</dbReference>
<dbReference type="Gene3D" id="3.90.230.10">
    <property type="entry name" value="Creatinase/methionine aminopeptidase superfamily"/>
    <property type="match status" value="1"/>
</dbReference>
<accession>A0A081CR17</accession>
<dbReference type="InterPro" id="IPR050659">
    <property type="entry name" value="Peptidase_M24B"/>
</dbReference>
<dbReference type="Gene3D" id="3.40.350.10">
    <property type="entry name" value="Creatinase/prolidase N-terminal domain"/>
    <property type="match status" value="1"/>
</dbReference>
<dbReference type="InterPro" id="IPR000994">
    <property type="entry name" value="Pept_M24"/>
</dbReference>
<dbReference type="Pfam" id="PF01321">
    <property type="entry name" value="Creatinase_N"/>
    <property type="match status" value="1"/>
</dbReference>
<dbReference type="PANTHER" id="PTHR46112:SF2">
    <property type="entry name" value="XAA-PRO AMINOPEPTIDASE P-RELATED"/>
    <property type="match status" value="1"/>
</dbReference>
<evidence type="ECO:0000259" key="1">
    <source>
        <dbReference type="Pfam" id="PF00557"/>
    </source>
</evidence>
<dbReference type="InterPro" id="IPR000587">
    <property type="entry name" value="Creatinase_N"/>
</dbReference>
<dbReference type="RefSeq" id="WP_045228684.1">
    <property type="nucleotide sequence ID" value="NZ_BBJU01000003.1"/>
</dbReference>
<dbReference type="SUPFAM" id="SSF55920">
    <property type="entry name" value="Creatinase/aminopeptidase"/>
    <property type="match status" value="1"/>
</dbReference>
<sequence length="383" mass="42248">MALHFDAAEFEARRTRLTDKMAEEKLDAILLFAQESMYWLTGYDTFGYCFFQTLIVKADGTMTLLTRSADLRQARQTSNIENIVIWVDRLNADPTLDLKNLLSDMDLLGCRIGIEFDTHGMTGRVARLLDNQLASFAQVIDASAVVSGLRLVKSPAEVAYAKRAGELADDALDAALKIVAAGADEADILAAMQGAVFAGGGDYPANEFIIGSGPDALLCRYKAGRRKLDAKDQLTLEWAGVSAHYHAAMMRTIVIGEPEFRHKELYNACAENIRAIEEVLRPGNTFGDVFDVHARIMDERGLTRHRLNACGYSLGARFSPSWMEHQMFYAGNTQDILPNMTLFVHMIIMDSDSGAAMTLGQTYLTTEGAPESLSRHSLDMLTV</sequence>
<dbReference type="Proteomes" id="UP000028701">
    <property type="component" value="Unassembled WGS sequence"/>
</dbReference>
<gene>
    <name evidence="3" type="ORF">RRU01S_03_02850</name>
</gene>
<evidence type="ECO:0000259" key="2">
    <source>
        <dbReference type="Pfam" id="PF01321"/>
    </source>
</evidence>
<name>A0A081CR17_9HYPH</name>
<dbReference type="EMBL" id="BBJU01000003">
    <property type="protein sequence ID" value="GAK69113.1"/>
    <property type="molecule type" value="Genomic_DNA"/>
</dbReference>
<comment type="caution">
    <text evidence="3">The sequence shown here is derived from an EMBL/GenBank/DDBJ whole genome shotgun (WGS) entry which is preliminary data.</text>
</comment>